<evidence type="ECO:0000313" key="3">
    <source>
        <dbReference type="Proteomes" id="UP000000450"/>
    </source>
</evidence>
<dbReference type="Gene3D" id="3.40.190.10">
    <property type="entry name" value="Periplasmic binding protein-like II"/>
    <property type="match status" value="2"/>
</dbReference>
<accession>A0A9J9UAY8</accession>
<dbReference type="Proteomes" id="UP000000450">
    <property type="component" value="Chromosome"/>
</dbReference>
<feature type="signal peptide" evidence="1">
    <location>
        <begin position="1"/>
        <end position="23"/>
    </location>
</feature>
<keyword evidence="1" id="KW-0732">Signal</keyword>
<evidence type="ECO:0000256" key="1">
    <source>
        <dbReference type="SAM" id="SignalP"/>
    </source>
</evidence>
<sequence>MDRRSLLCVAGVAAMAAVLSGCAQPGDTAMGASTPSAGMGAATNVTVYAAGSLREAFTEIAREHEVRTGQKVALTFGASGLLRERIESGEPAMVFASADTEHPQRLARAGDWGALQVFTRNALCALAAPGVPVTTANLLDTLLRADMRLGTSTPQSDPSGDYAWELFRRAEQVRPGAFARLEAKALQLTGGPTSPKAPPGRGTYAWVMAEGRADVFLTYCTNAVSAQREVPALQVVQVPPELQVAAAYGLTVRRGAPQAALDFAQTLMAEPAQRVLRRLGFAAP</sequence>
<dbReference type="RefSeq" id="WP_015913854.1">
    <property type="nucleotide sequence ID" value="NC_011992.1"/>
</dbReference>
<dbReference type="EMBL" id="CP001392">
    <property type="protein sequence ID" value="ACM33909.1"/>
    <property type="molecule type" value="Genomic_DNA"/>
</dbReference>
<dbReference type="PANTHER" id="PTHR30632:SF0">
    <property type="entry name" value="SULFATE-BINDING PROTEIN"/>
    <property type="match status" value="1"/>
</dbReference>
<dbReference type="SUPFAM" id="SSF53850">
    <property type="entry name" value="Periplasmic binding protein-like II"/>
    <property type="match status" value="1"/>
</dbReference>
<evidence type="ECO:0000313" key="2">
    <source>
        <dbReference type="EMBL" id="ACM33909.1"/>
    </source>
</evidence>
<dbReference type="PANTHER" id="PTHR30632">
    <property type="entry name" value="MOLYBDATE-BINDING PERIPLASMIC PROTEIN"/>
    <property type="match status" value="1"/>
</dbReference>
<dbReference type="NCBIfam" id="NF002917">
    <property type="entry name" value="PRK03537.1-3"/>
    <property type="match status" value="1"/>
</dbReference>
<proteinExistence type="predicted"/>
<dbReference type="Pfam" id="PF13531">
    <property type="entry name" value="SBP_bac_11"/>
    <property type="match status" value="1"/>
</dbReference>
<dbReference type="KEGG" id="dia:Dtpsy_2473"/>
<name>A0A9J9UAY8_ACIET</name>
<reference evidence="2 3" key="1">
    <citation type="journal article" date="2010" name="J. Bacteriol.">
        <title>Completed genome sequence of the anaerobic iron-oxidizing bacterium Acidovorax ebreus strain TPSY.</title>
        <authorList>
            <person name="Byrne-Bailey K.G."/>
            <person name="Weber K.A."/>
            <person name="Chair A.H."/>
            <person name="Bose S."/>
            <person name="Knox T."/>
            <person name="Spanbauer T.L."/>
            <person name="Chertkov O."/>
            <person name="Coates J.D."/>
        </authorList>
    </citation>
    <scope>NUCLEOTIDE SEQUENCE [LARGE SCALE GENOMIC DNA]</scope>
    <source>
        <strain evidence="2 3">TPSY</strain>
    </source>
</reference>
<dbReference type="AlphaFoldDB" id="A0A9J9UAY8"/>
<dbReference type="GO" id="GO:0015689">
    <property type="term" value="P:molybdate ion transport"/>
    <property type="evidence" value="ECO:0007669"/>
    <property type="project" value="TreeGrafter"/>
</dbReference>
<feature type="chain" id="PRO_5039933047" evidence="1">
    <location>
        <begin position="24"/>
        <end position="284"/>
    </location>
</feature>
<gene>
    <name evidence="2" type="ordered locus">Dtpsy_2473</name>
</gene>
<organism evidence="2 3">
    <name type="scientific">Acidovorax ebreus (strain TPSY)</name>
    <name type="common">Diaphorobacter sp. (strain TPSY)</name>
    <dbReference type="NCBI Taxonomy" id="535289"/>
    <lineage>
        <taxon>Bacteria</taxon>
        <taxon>Pseudomonadati</taxon>
        <taxon>Pseudomonadota</taxon>
        <taxon>Betaproteobacteria</taxon>
        <taxon>Burkholderiales</taxon>
        <taxon>Comamonadaceae</taxon>
        <taxon>Diaphorobacter</taxon>
    </lineage>
</organism>
<dbReference type="PROSITE" id="PS51257">
    <property type="entry name" value="PROKAR_LIPOPROTEIN"/>
    <property type="match status" value="1"/>
</dbReference>
<dbReference type="GO" id="GO:0030973">
    <property type="term" value="F:molybdate ion binding"/>
    <property type="evidence" value="ECO:0007669"/>
    <property type="project" value="TreeGrafter"/>
</dbReference>
<protein>
    <submittedName>
        <fullName evidence="2">Molybdenum ABC transporter, periplasmic molybdate-binding protein</fullName>
    </submittedName>
</protein>
<dbReference type="InterPro" id="IPR050682">
    <property type="entry name" value="ModA/WtpA"/>
</dbReference>
<keyword evidence="3" id="KW-1185">Reference proteome</keyword>